<dbReference type="SUPFAM" id="SSF100910">
    <property type="entry name" value="Chemosensory protein Csp2"/>
    <property type="match status" value="1"/>
</dbReference>
<dbReference type="InterPro" id="IPR005055">
    <property type="entry name" value="A10/PebIII"/>
</dbReference>
<dbReference type="AlphaFoldDB" id="A0A821PLP0"/>
<keyword evidence="3" id="KW-1185">Reference proteome</keyword>
<dbReference type="PANTHER" id="PTHR11257">
    <property type="entry name" value="CHEMOSENSORY PROTEIN-RELATED"/>
    <property type="match status" value="1"/>
</dbReference>
<name>A0A821PLP0_9NEOP</name>
<protein>
    <submittedName>
        <fullName evidence="2">Uncharacterized protein</fullName>
    </submittedName>
</protein>
<accession>A0A821PLP0</accession>
<proteinExistence type="predicted"/>
<dbReference type="InterPro" id="IPR036682">
    <property type="entry name" value="OS_D_A10/PebIII_sf"/>
</dbReference>
<dbReference type="Pfam" id="PF03392">
    <property type="entry name" value="OS-D"/>
    <property type="match status" value="1"/>
</dbReference>
<evidence type="ECO:0000256" key="1">
    <source>
        <dbReference type="SAM" id="SignalP"/>
    </source>
</evidence>
<reference evidence="2" key="1">
    <citation type="submission" date="2021-02" db="EMBL/GenBank/DDBJ databases">
        <authorList>
            <person name="Steward A R."/>
        </authorList>
    </citation>
    <scope>NUCLEOTIDE SEQUENCE</scope>
</reference>
<evidence type="ECO:0000313" key="3">
    <source>
        <dbReference type="Proteomes" id="UP000663880"/>
    </source>
</evidence>
<keyword evidence="1" id="KW-0732">Signal</keyword>
<dbReference type="EMBL" id="CAJOBZ010000006">
    <property type="protein sequence ID" value="CAF4808521.1"/>
    <property type="molecule type" value="Genomic_DNA"/>
</dbReference>
<gene>
    <name evidence="2" type="ORF">PMACD_LOCUS3895</name>
</gene>
<feature type="signal peptide" evidence="1">
    <location>
        <begin position="1"/>
        <end position="16"/>
    </location>
</feature>
<sequence>MKLLLLAIFLVTLASAQQYTTKYDNINLDEILSNKKVLNGYLNCVLDKGRCSVDGKELKSHIADALRTGCKKCTEPQKRGTTKVIRHLIKYEKEAWVSLQKKYDPAGTYSKKYERELKGI</sequence>
<comment type="caution">
    <text evidence="2">The sequence shown here is derived from an EMBL/GenBank/DDBJ whole genome shotgun (WGS) entry which is preliminary data.</text>
</comment>
<organism evidence="2 3">
    <name type="scientific">Pieris macdunnoughi</name>
    <dbReference type="NCBI Taxonomy" id="345717"/>
    <lineage>
        <taxon>Eukaryota</taxon>
        <taxon>Metazoa</taxon>
        <taxon>Ecdysozoa</taxon>
        <taxon>Arthropoda</taxon>
        <taxon>Hexapoda</taxon>
        <taxon>Insecta</taxon>
        <taxon>Pterygota</taxon>
        <taxon>Neoptera</taxon>
        <taxon>Endopterygota</taxon>
        <taxon>Lepidoptera</taxon>
        <taxon>Glossata</taxon>
        <taxon>Ditrysia</taxon>
        <taxon>Papilionoidea</taxon>
        <taxon>Pieridae</taxon>
        <taxon>Pierinae</taxon>
        <taxon>Pieris</taxon>
    </lineage>
</organism>
<evidence type="ECO:0000313" key="2">
    <source>
        <dbReference type="EMBL" id="CAF4808521.1"/>
    </source>
</evidence>
<dbReference type="OrthoDB" id="6625994at2759"/>
<feature type="chain" id="PRO_5032460105" evidence="1">
    <location>
        <begin position="17"/>
        <end position="120"/>
    </location>
</feature>
<dbReference type="Gene3D" id="1.10.2080.10">
    <property type="entry name" value="Insect odorant-binding protein A10/Ejaculatory bulb-specific protein 3"/>
    <property type="match status" value="1"/>
</dbReference>
<dbReference type="PANTHER" id="PTHR11257:SF12">
    <property type="entry name" value="EJACULATORY BULB-SPECIFIC PROTEIN 3-RELATED"/>
    <property type="match status" value="1"/>
</dbReference>
<dbReference type="Proteomes" id="UP000663880">
    <property type="component" value="Unassembled WGS sequence"/>
</dbReference>